<dbReference type="Proteomes" id="UP000005240">
    <property type="component" value="Unassembled WGS sequence"/>
</dbReference>
<gene>
    <name evidence="2" type="ORF">PTTG_10610</name>
</gene>
<dbReference type="EnsemblFungi" id="PTTG_10610-t43_1">
    <property type="protein sequence ID" value="PTTG_10610-t43_1-p1"/>
    <property type="gene ID" value="PTTG_10610"/>
</dbReference>
<evidence type="ECO:0000313" key="3">
    <source>
        <dbReference type="EnsemblFungi" id="PTTG_10610-t43_1-p1"/>
    </source>
</evidence>
<evidence type="ECO:0000313" key="4">
    <source>
        <dbReference type="Proteomes" id="UP000005240"/>
    </source>
</evidence>
<feature type="compositionally biased region" description="Low complexity" evidence="1">
    <location>
        <begin position="1"/>
        <end position="50"/>
    </location>
</feature>
<protein>
    <submittedName>
        <fullName evidence="2 3">Uncharacterized protein</fullName>
    </submittedName>
</protein>
<reference evidence="3" key="4">
    <citation type="submission" date="2025-05" db="UniProtKB">
        <authorList>
            <consortium name="EnsemblFungi"/>
        </authorList>
    </citation>
    <scope>IDENTIFICATION</scope>
    <source>
        <strain evidence="3">isolate 1-1 / race 1 (BBBD)</strain>
    </source>
</reference>
<reference evidence="2" key="2">
    <citation type="submission" date="2016-05" db="EMBL/GenBank/DDBJ databases">
        <title>Comparative analysis highlights variable genome content of wheat rusts and divergence of the mating loci.</title>
        <authorList>
            <person name="Cuomo C.A."/>
            <person name="Bakkeren G."/>
            <person name="Szabo L."/>
            <person name="Khalil H."/>
            <person name="Joly D."/>
            <person name="Goldberg J."/>
            <person name="Young S."/>
            <person name="Zeng Q."/>
            <person name="Fellers J."/>
        </authorList>
    </citation>
    <scope>NUCLEOTIDE SEQUENCE [LARGE SCALE GENOMIC DNA]</scope>
    <source>
        <strain evidence="2">1-1 BBBD Race 1</strain>
    </source>
</reference>
<evidence type="ECO:0000256" key="1">
    <source>
        <dbReference type="SAM" id="MobiDB-lite"/>
    </source>
</evidence>
<organism evidence="2">
    <name type="scientific">Puccinia triticina (isolate 1-1 / race 1 (BBBD))</name>
    <name type="common">Brown leaf rust fungus</name>
    <dbReference type="NCBI Taxonomy" id="630390"/>
    <lineage>
        <taxon>Eukaryota</taxon>
        <taxon>Fungi</taxon>
        <taxon>Dikarya</taxon>
        <taxon>Basidiomycota</taxon>
        <taxon>Pucciniomycotina</taxon>
        <taxon>Pucciniomycetes</taxon>
        <taxon>Pucciniales</taxon>
        <taxon>Pucciniaceae</taxon>
        <taxon>Puccinia</taxon>
    </lineage>
</organism>
<feature type="region of interest" description="Disordered" evidence="1">
    <location>
        <begin position="1"/>
        <end position="66"/>
    </location>
</feature>
<dbReference type="EMBL" id="ADAS02000127">
    <property type="protein sequence ID" value="OAV89455.1"/>
    <property type="molecule type" value="Genomic_DNA"/>
</dbReference>
<keyword evidence="4" id="KW-1185">Reference proteome</keyword>
<accession>A0A180G9S6</accession>
<sequence length="130" mass="13945">MAHQSVVSISSDSASSNDSVEIPSSPLLPLSSSSDSSPSEPSPLPQYSLPDYEEDAQDANDNKSPQLECTLERQIFGGNSPVYLPMMATNEGSVGSDKGIPLSHMIYLLGNKLGVEDTNEEMSEDQGQFY</sequence>
<proteinExistence type="predicted"/>
<dbReference type="AlphaFoldDB" id="A0A180G9S6"/>
<dbReference type="VEuPathDB" id="FungiDB:PTTG_10610"/>
<reference evidence="3 4" key="3">
    <citation type="journal article" date="2017" name="G3 (Bethesda)">
        <title>Comparative analysis highlights variable genome content of wheat rusts and divergence of the mating loci.</title>
        <authorList>
            <person name="Cuomo C.A."/>
            <person name="Bakkeren G."/>
            <person name="Khalil H.B."/>
            <person name="Panwar V."/>
            <person name="Joly D."/>
            <person name="Linning R."/>
            <person name="Sakthikumar S."/>
            <person name="Song X."/>
            <person name="Adiconis X."/>
            <person name="Fan L."/>
            <person name="Goldberg J.M."/>
            <person name="Levin J.Z."/>
            <person name="Young S."/>
            <person name="Zeng Q."/>
            <person name="Anikster Y."/>
            <person name="Bruce M."/>
            <person name="Wang M."/>
            <person name="Yin C."/>
            <person name="McCallum B."/>
            <person name="Szabo L.J."/>
            <person name="Hulbert S."/>
            <person name="Chen X."/>
            <person name="Fellers J.P."/>
        </authorList>
    </citation>
    <scope>NUCLEOTIDE SEQUENCE</scope>
    <source>
        <strain evidence="3">isolate 1-1 / race 1 (BBBD)</strain>
        <strain evidence="4">Isolate 1-1 / race 1 (BBBD)</strain>
    </source>
</reference>
<reference evidence="2" key="1">
    <citation type="submission" date="2009-11" db="EMBL/GenBank/DDBJ databases">
        <authorList>
            <consortium name="The Broad Institute Genome Sequencing Platform"/>
            <person name="Ward D."/>
            <person name="Feldgarden M."/>
            <person name="Earl A."/>
            <person name="Young S.K."/>
            <person name="Zeng Q."/>
            <person name="Koehrsen M."/>
            <person name="Alvarado L."/>
            <person name="Berlin A."/>
            <person name="Bochicchio J."/>
            <person name="Borenstein D."/>
            <person name="Chapman S.B."/>
            <person name="Chen Z."/>
            <person name="Engels R."/>
            <person name="Freedman E."/>
            <person name="Gellesch M."/>
            <person name="Goldberg J."/>
            <person name="Griggs A."/>
            <person name="Gujja S."/>
            <person name="Heilman E."/>
            <person name="Heiman D."/>
            <person name="Hepburn T."/>
            <person name="Howarth C."/>
            <person name="Jen D."/>
            <person name="Larson L."/>
            <person name="Lewis B."/>
            <person name="Mehta T."/>
            <person name="Park D."/>
            <person name="Pearson M."/>
            <person name="Roberts A."/>
            <person name="Saif S."/>
            <person name="Shea T."/>
            <person name="Shenoy N."/>
            <person name="Sisk P."/>
            <person name="Stolte C."/>
            <person name="Sykes S."/>
            <person name="Thomson T."/>
            <person name="Walk T."/>
            <person name="White J."/>
            <person name="Yandava C."/>
            <person name="Izard J."/>
            <person name="Baranova O.V."/>
            <person name="Blanton J.M."/>
            <person name="Tanner A.C."/>
            <person name="Dewhirst F.E."/>
            <person name="Haas B."/>
            <person name="Nusbaum C."/>
            <person name="Birren B."/>
        </authorList>
    </citation>
    <scope>NUCLEOTIDE SEQUENCE [LARGE SCALE GENOMIC DNA]</scope>
    <source>
        <strain evidence="2">1-1 BBBD Race 1</strain>
    </source>
</reference>
<name>A0A180G9S6_PUCT1</name>
<evidence type="ECO:0000313" key="2">
    <source>
        <dbReference type="EMBL" id="OAV89455.1"/>
    </source>
</evidence>